<evidence type="ECO:0008006" key="3">
    <source>
        <dbReference type="Google" id="ProtNLM"/>
    </source>
</evidence>
<dbReference type="PhylomeDB" id="T1IRC0"/>
<name>T1IRC0_STRMM</name>
<reference evidence="1" key="2">
    <citation type="submission" date="2015-02" db="UniProtKB">
        <authorList>
            <consortium name="EnsemblMetazoa"/>
        </authorList>
    </citation>
    <scope>IDENTIFICATION</scope>
</reference>
<dbReference type="EnsemblMetazoa" id="SMAR003606-RA">
    <property type="protein sequence ID" value="SMAR003606-PA"/>
    <property type="gene ID" value="SMAR003606"/>
</dbReference>
<dbReference type="AlphaFoldDB" id="T1IRC0"/>
<dbReference type="EMBL" id="JH431350">
    <property type="status" value="NOT_ANNOTATED_CDS"/>
    <property type="molecule type" value="Genomic_DNA"/>
</dbReference>
<dbReference type="STRING" id="126957.T1IRC0"/>
<protein>
    <recommendedName>
        <fullName evidence="3">Reverse transcriptase Ty1/copia-type domain-containing protein</fullName>
    </recommendedName>
</protein>
<dbReference type="eggNOG" id="KOG0017">
    <property type="taxonomic scope" value="Eukaryota"/>
</dbReference>
<proteinExistence type="predicted"/>
<accession>T1IRC0</accession>
<sequence length="149" mass="16889">MILFADTDHTKQKILKKIEVNFDIVDLGQIRKILGVEFILDGKRAFMSQTAYILKLAYKYKLVPNSLVKVPATVGTTLTRDLNVLPNEFSYRSLIGSLSFLASRMRPDILYSVIVLSQYNGAHTTKHVKALMQVLQYVLNTAEYSIDMS</sequence>
<evidence type="ECO:0000313" key="2">
    <source>
        <dbReference type="Proteomes" id="UP000014500"/>
    </source>
</evidence>
<keyword evidence="2" id="KW-1185">Reference proteome</keyword>
<dbReference type="Proteomes" id="UP000014500">
    <property type="component" value="Unassembled WGS sequence"/>
</dbReference>
<dbReference type="HOGENOM" id="CLU_1752012_0_0_1"/>
<organism evidence="1 2">
    <name type="scientific">Strigamia maritima</name>
    <name type="common">European centipede</name>
    <name type="synonym">Geophilus maritimus</name>
    <dbReference type="NCBI Taxonomy" id="126957"/>
    <lineage>
        <taxon>Eukaryota</taxon>
        <taxon>Metazoa</taxon>
        <taxon>Ecdysozoa</taxon>
        <taxon>Arthropoda</taxon>
        <taxon>Myriapoda</taxon>
        <taxon>Chilopoda</taxon>
        <taxon>Pleurostigmophora</taxon>
        <taxon>Geophilomorpha</taxon>
        <taxon>Linotaeniidae</taxon>
        <taxon>Strigamia</taxon>
    </lineage>
</organism>
<evidence type="ECO:0000313" key="1">
    <source>
        <dbReference type="EnsemblMetazoa" id="SMAR003606-PA"/>
    </source>
</evidence>
<reference evidence="2" key="1">
    <citation type="submission" date="2011-05" db="EMBL/GenBank/DDBJ databases">
        <authorList>
            <person name="Richards S.R."/>
            <person name="Qu J."/>
            <person name="Jiang H."/>
            <person name="Jhangiani S.N."/>
            <person name="Agravi P."/>
            <person name="Goodspeed R."/>
            <person name="Gross S."/>
            <person name="Mandapat C."/>
            <person name="Jackson L."/>
            <person name="Mathew T."/>
            <person name="Pu L."/>
            <person name="Thornton R."/>
            <person name="Saada N."/>
            <person name="Wilczek-Boney K.B."/>
            <person name="Lee S."/>
            <person name="Kovar C."/>
            <person name="Wu Y."/>
            <person name="Scherer S.E."/>
            <person name="Worley K.C."/>
            <person name="Muzny D.M."/>
            <person name="Gibbs R."/>
        </authorList>
    </citation>
    <scope>NUCLEOTIDE SEQUENCE</scope>
    <source>
        <strain evidence="2">Brora</strain>
    </source>
</reference>